<sequence>MRAKGMFTVEAAYIFTFIMVIIYGIFQITFYLHDVIVGNSSKIQAGIRLYEAKAFYYDAKKEKIDYNQIILKPVIKEPSFDNETEEIKKRMVNYYESHILSRHYQYSADNLEDVISVQNNAALVRKSGRAVQFIGEFTDGN</sequence>
<keyword evidence="1" id="KW-1133">Transmembrane helix</keyword>
<comment type="caution">
    <text evidence="2">The sequence shown here is derived from an EMBL/GenBank/DDBJ whole genome shotgun (WGS) entry which is preliminary data.</text>
</comment>
<dbReference type="AlphaFoldDB" id="R5LAX6"/>
<proteinExistence type="predicted"/>
<dbReference type="Proteomes" id="UP000018300">
    <property type="component" value="Unassembled WGS sequence"/>
</dbReference>
<keyword evidence="1" id="KW-0472">Membrane</keyword>
<protein>
    <submittedName>
        <fullName evidence="2">Uncharacterized protein</fullName>
    </submittedName>
</protein>
<evidence type="ECO:0000256" key="1">
    <source>
        <dbReference type="SAM" id="Phobius"/>
    </source>
</evidence>
<name>R5LAX6_9FIRM</name>
<keyword evidence="1" id="KW-0812">Transmembrane</keyword>
<evidence type="ECO:0000313" key="3">
    <source>
        <dbReference type="Proteomes" id="UP000018300"/>
    </source>
</evidence>
<dbReference type="EMBL" id="CAYU010000026">
    <property type="protein sequence ID" value="CCY76330.1"/>
    <property type="molecule type" value="Genomic_DNA"/>
</dbReference>
<feature type="transmembrane region" description="Helical" evidence="1">
    <location>
        <begin position="12"/>
        <end position="32"/>
    </location>
</feature>
<gene>
    <name evidence="2" type="ORF">BN569_00161</name>
</gene>
<accession>R5LAX6</accession>
<evidence type="ECO:0000313" key="2">
    <source>
        <dbReference type="EMBL" id="CCY76330.1"/>
    </source>
</evidence>
<reference evidence="2" key="1">
    <citation type="submission" date="2012-11" db="EMBL/GenBank/DDBJ databases">
        <title>Dependencies among metagenomic species, viruses, plasmids and units of genetic variation.</title>
        <authorList>
            <person name="Nielsen H.B."/>
            <person name="Almeida M."/>
            <person name="Juncker A.S."/>
            <person name="Rasmussen S."/>
            <person name="Li J."/>
            <person name="Sunagawa S."/>
            <person name="Plichta D."/>
            <person name="Gautier L."/>
            <person name="Le Chatelier E."/>
            <person name="Peletier E."/>
            <person name="Bonde I."/>
            <person name="Nielsen T."/>
            <person name="Manichanh C."/>
            <person name="Arumugam M."/>
            <person name="Batto J."/>
            <person name="Santos M.B.Q.D."/>
            <person name="Blom N."/>
            <person name="Borruel N."/>
            <person name="Burgdorf K.S."/>
            <person name="Boumezbeur F."/>
            <person name="Casellas F."/>
            <person name="Dore J."/>
            <person name="Guarner F."/>
            <person name="Hansen T."/>
            <person name="Hildebrand F."/>
            <person name="Kaas R.S."/>
            <person name="Kennedy S."/>
            <person name="Kristiansen K."/>
            <person name="Kultima J.R."/>
            <person name="Leonard P."/>
            <person name="Levenez F."/>
            <person name="Lund O."/>
            <person name="Moumen B."/>
            <person name="Le Paslier D."/>
            <person name="Pons N."/>
            <person name="Pedersen O."/>
            <person name="Prifti E."/>
            <person name="Qin J."/>
            <person name="Raes J."/>
            <person name="Tap J."/>
            <person name="Tims S."/>
            <person name="Ussery D.W."/>
            <person name="Yamada T."/>
            <person name="MetaHit consortium"/>
            <person name="Renault P."/>
            <person name="Sicheritz-Ponten T."/>
            <person name="Bork P."/>
            <person name="Wang J."/>
            <person name="Brunak S."/>
            <person name="Ehrlich S.D."/>
        </authorList>
    </citation>
    <scope>NUCLEOTIDE SEQUENCE [LARGE SCALE GENOMIC DNA]</scope>
</reference>
<organism evidence="2 3">
    <name type="scientific">Eshraghiella crossota CAG:259</name>
    <dbReference type="NCBI Taxonomy" id="1263062"/>
    <lineage>
        <taxon>Bacteria</taxon>
        <taxon>Bacillati</taxon>
        <taxon>Bacillota</taxon>
        <taxon>Clostridia</taxon>
        <taxon>Lachnospirales</taxon>
        <taxon>Lachnospiraceae</taxon>
        <taxon>Eshraghiella</taxon>
    </lineage>
</organism>